<evidence type="ECO:0000256" key="3">
    <source>
        <dbReference type="ARBA" id="ARBA00004236"/>
    </source>
</evidence>
<keyword evidence="9 12" id="KW-1133">Transmembrane helix</keyword>
<dbReference type="InterPro" id="IPR036097">
    <property type="entry name" value="HisK_dim/P_sf"/>
</dbReference>
<evidence type="ECO:0000256" key="1">
    <source>
        <dbReference type="ARBA" id="ARBA00000085"/>
    </source>
</evidence>
<dbReference type="SMART" id="SM00387">
    <property type="entry name" value="HATPase_c"/>
    <property type="match status" value="1"/>
</dbReference>
<keyword evidence="8" id="KW-0418">Kinase</keyword>
<dbReference type="InterPro" id="IPR003661">
    <property type="entry name" value="HisK_dim/P_dom"/>
</dbReference>
<feature type="domain" description="Histidine kinase" evidence="13">
    <location>
        <begin position="187"/>
        <end position="394"/>
    </location>
</feature>
<dbReference type="PRINTS" id="PR00344">
    <property type="entry name" value="BCTRLSENSOR"/>
</dbReference>
<dbReference type="GO" id="GO:0005886">
    <property type="term" value="C:plasma membrane"/>
    <property type="evidence" value="ECO:0007669"/>
    <property type="project" value="UniProtKB-SubCell"/>
</dbReference>
<dbReference type="InterPro" id="IPR004358">
    <property type="entry name" value="Sig_transdc_His_kin-like_C"/>
</dbReference>
<keyword evidence="7 12" id="KW-0812">Transmembrane</keyword>
<feature type="transmembrane region" description="Helical" evidence="12">
    <location>
        <begin position="106"/>
        <end position="125"/>
    </location>
</feature>
<evidence type="ECO:0000259" key="14">
    <source>
        <dbReference type="PROSITE" id="PS50885"/>
    </source>
</evidence>
<evidence type="ECO:0000259" key="13">
    <source>
        <dbReference type="PROSITE" id="PS50109"/>
    </source>
</evidence>
<dbReference type="RefSeq" id="WP_212986290.1">
    <property type="nucleotide sequence ID" value="NZ_BAABEA010000029.1"/>
</dbReference>
<dbReference type="GO" id="GO:0000155">
    <property type="term" value="F:phosphorelay sensor kinase activity"/>
    <property type="evidence" value="ECO:0007669"/>
    <property type="project" value="InterPro"/>
</dbReference>
<evidence type="ECO:0000256" key="8">
    <source>
        <dbReference type="ARBA" id="ARBA00022777"/>
    </source>
</evidence>
<dbReference type="SUPFAM" id="SSF47384">
    <property type="entry name" value="Homodimeric domain of signal transducing histidine kinase"/>
    <property type="match status" value="1"/>
</dbReference>
<sequence length="394" mass="42148">MTTHRLTVRARLTALYGGVFLLAGAALLAITYLLLAQALNTSSFSQEAVLAVPGVRIAAAPAAALETVPQGLTATQDAESVELVRLAGELQAQFRRQTLTSLLQRGVIALAGVAVIGIWLGWLMAGRTLRPLQQITATARRVADRNLHERIGLSGPKDELRQLADTFDDMLARLDAAFGSQRRFVANASHELRTPLTINRTLIEVALSRPDAPAETRRLGETLLSVNTRHERLIEGLLVLAGSEQHLTTREPVDLAAVTERLVNVARPEADAAGITLHASLKPAPVHGDPVLLERLVQNLLRNAMTYNVPDGEVRISCAGQRLTVTNPGPVIAAYEIPGLFEPFRRLTDRIGSTEGSGLGLSIVRSIVTAHGGTVTADPRPGGGLAVTVELPDR</sequence>
<evidence type="ECO:0000256" key="12">
    <source>
        <dbReference type="SAM" id="Phobius"/>
    </source>
</evidence>
<dbReference type="PANTHER" id="PTHR45436">
    <property type="entry name" value="SENSOR HISTIDINE KINASE YKOH"/>
    <property type="match status" value="1"/>
</dbReference>
<dbReference type="Pfam" id="PF02518">
    <property type="entry name" value="HATPase_c"/>
    <property type="match status" value="1"/>
</dbReference>
<evidence type="ECO:0000256" key="7">
    <source>
        <dbReference type="ARBA" id="ARBA00022692"/>
    </source>
</evidence>
<dbReference type="Gene3D" id="3.30.565.10">
    <property type="entry name" value="Histidine kinase-like ATPase, C-terminal domain"/>
    <property type="match status" value="1"/>
</dbReference>
<evidence type="ECO:0000256" key="5">
    <source>
        <dbReference type="ARBA" id="ARBA00022553"/>
    </source>
</evidence>
<evidence type="ECO:0000256" key="2">
    <source>
        <dbReference type="ARBA" id="ARBA00004141"/>
    </source>
</evidence>
<dbReference type="Pfam" id="PF00512">
    <property type="entry name" value="HisKA"/>
    <property type="match status" value="1"/>
</dbReference>
<dbReference type="SMART" id="SM00388">
    <property type="entry name" value="HisKA"/>
    <property type="match status" value="1"/>
</dbReference>
<evidence type="ECO:0000256" key="10">
    <source>
        <dbReference type="ARBA" id="ARBA00023012"/>
    </source>
</evidence>
<dbReference type="SUPFAM" id="SSF55874">
    <property type="entry name" value="ATPase domain of HSP90 chaperone/DNA topoisomerase II/histidine kinase"/>
    <property type="match status" value="1"/>
</dbReference>
<dbReference type="Pfam" id="PF00672">
    <property type="entry name" value="HAMP"/>
    <property type="match status" value="1"/>
</dbReference>
<organism evidence="15 16">
    <name type="scientific">Actinoplanes auranticolor</name>
    <dbReference type="NCBI Taxonomy" id="47988"/>
    <lineage>
        <taxon>Bacteria</taxon>
        <taxon>Bacillati</taxon>
        <taxon>Actinomycetota</taxon>
        <taxon>Actinomycetes</taxon>
        <taxon>Micromonosporales</taxon>
        <taxon>Micromonosporaceae</taxon>
        <taxon>Actinoplanes</taxon>
    </lineage>
</organism>
<dbReference type="InterPro" id="IPR005467">
    <property type="entry name" value="His_kinase_dom"/>
</dbReference>
<accession>A0A919S2X9</accession>
<dbReference type="InterPro" id="IPR003660">
    <property type="entry name" value="HAMP_dom"/>
</dbReference>
<dbReference type="PROSITE" id="PS50109">
    <property type="entry name" value="HIS_KIN"/>
    <property type="match status" value="1"/>
</dbReference>
<feature type="domain" description="HAMP" evidence="14">
    <location>
        <begin position="126"/>
        <end position="179"/>
    </location>
</feature>
<dbReference type="PROSITE" id="PS50885">
    <property type="entry name" value="HAMP"/>
    <property type="match status" value="1"/>
</dbReference>
<dbReference type="EMBL" id="BOQL01000001">
    <property type="protein sequence ID" value="GIM63020.1"/>
    <property type="molecule type" value="Genomic_DNA"/>
</dbReference>
<gene>
    <name evidence="15" type="primary">cutS_1</name>
    <name evidence="15" type="ORF">Aau02nite_01340</name>
</gene>
<dbReference type="InterPro" id="IPR003594">
    <property type="entry name" value="HATPase_dom"/>
</dbReference>
<dbReference type="Gene3D" id="6.10.340.10">
    <property type="match status" value="1"/>
</dbReference>
<keyword evidence="16" id="KW-1185">Reference proteome</keyword>
<name>A0A919S2X9_9ACTN</name>
<dbReference type="CDD" id="cd00082">
    <property type="entry name" value="HisKA"/>
    <property type="match status" value="1"/>
</dbReference>
<protein>
    <recommendedName>
        <fullName evidence="4">histidine kinase</fullName>
        <ecNumber evidence="4">2.7.13.3</ecNumber>
    </recommendedName>
</protein>
<dbReference type="PANTHER" id="PTHR45436:SF15">
    <property type="entry name" value="SENSOR HISTIDINE KINASE CUSS"/>
    <property type="match status" value="1"/>
</dbReference>
<dbReference type="InterPro" id="IPR050428">
    <property type="entry name" value="TCS_sensor_his_kinase"/>
</dbReference>
<feature type="transmembrane region" description="Helical" evidence="12">
    <location>
        <begin position="12"/>
        <end position="35"/>
    </location>
</feature>
<comment type="catalytic activity">
    <reaction evidence="1">
        <text>ATP + protein L-histidine = ADP + protein N-phospho-L-histidine.</text>
        <dbReference type="EC" id="2.7.13.3"/>
    </reaction>
</comment>
<keyword evidence="6" id="KW-0808">Transferase</keyword>
<dbReference type="SUPFAM" id="SSF158472">
    <property type="entry name" value="HAMP domain-like"/>
    <property type="match status" value="1"/>
</dbReference>
<keyword evidence="10" id="KW-0902">Two-component regulatory system</keyword>
<comment type="subcellular location">
    <subcellularLocation>
        <location evidence="3">Cell membrane</location>
    </subcellularLocation>
    <subcellularLocation>
        <location evidence="2">Membrane</location>
        <topology evidence="2">Multi-pass membrane protein</topology>
    </subcellularLocation>
</comment>
<evidence type="ECO:0000256" key="4">
    <source>
        <dbReference type="ARBA" id="ARBA00012438"/>
    </source>
</evidence>
<evidence type="ECO:0000313" key="15">
    <source>
        <dbReference type="EMBL" id="GIM63020.1"/>
    </source>
</evidence>
<evidence type="ECO:0000256" key="9">
    <source>
        <dbReference type="ARBA" id="ARBA00022989"/>
    </source>
</evidence>
<dbReference type="CDD" id="cd06225">
    <property type="entry name" value="HAMP"/>
    <property type="match status" value="1"/>
</dbReference>
<dbReference type="SMART" id="SM00304">
    <property type="entry name" value="HAMP"/>
    <property type="match status" value="1"/>
</dbReference>
<dbReference type="InterPro" id="IPR036890">
    <property type="entry name" value="HATPase_C_sf"/>
</dbReference>
<proteinExistence type="predicted"/>
<evidence type="ECO:0000256" key="6">
    <source>
        <dbReference type="ARBA" id="ARBA00022679"/>
    </source>
</evidence>
<dbReference type="Proteomes" id="UP000681340">
    <property type="component" value="Unassembled WGS sequence"/>
</dbReference>
<reference evidence="15" key="1">
    <citation type="submission" date="2021-03" db="EMBL/GenBank/DDBJ databases">
        <title>Whole genome shotgun sequence of Actinoplanes auranticolor NBRC 12245.</title>
        <authorList>
            <person name="Komaki H."/>
            <person name="Tamura T."/>
        </authorList>
    </citation>
    <scope>NUCLEOTIDE SEQUENCE</scope>
    <source>
        <strain evidence="15">NBRC 12245</strain>
    </source>
</reference>
<dbReference type="Gene3D" id="1.10.287.130">
    <property type="match status" value="1"/>
</dbReference>
<evidence type="ECO:0000256" key="11">
    <source>
        <dbReference type="ARBA" id="ARBA00023136"/>
    </source>
</evidence>
<evidence type="ECO:0000313" key="16">
    <source>
        <dbReference type="Proteomes" id="UP000681340"/>
    </source>
</evidence>
<dbReference type="CDD" id="cd00075">
    <property type="entry name" value="HATPase"/>
    <property type="match status" value="1"/>
</dbReference>
<comment type="caution">
    <text evidence="15">The sequence shown here is derived from an EMBL/GenBank/DDBJ whole genome shotgun (WGS) entry which is preliminary data.</text>
</comment>
<dbReference type="EC" id="2.7.13.3" evidence="4"/>
<keyword evidence="5" id="KW-0597">Phosphoprotein</keyword>
<dbReference type="AlphaFoldDB" id="A0A919S2X9"/>
<keyword evidence="11 12" id="KW-0472">Membrane</keyword>